<dbReference type="InterPro" id="IPR042185">
    <property type="entry name" value="Serpin_sf_2"/>
</dbReference>
<dbReference type="SMART" id="SM00093">
    <property type="entry name" value="SERPIN"/>
    <property type="match status" value="1"/>
</dbReference>
<dbReference type="InterPro" id="IPR042178">
    <property type="entry name" value="Serpin_sf_1"/>
</dbReference>
<evidence type="ECO:0000259" key="7">
    <source>
        <dbReference type="SMART" id="SM00093"/>
    </source>
</evidence>
<dbReference type="InterPro" id="IPR023796">
    <property type="entry name" value="Serpin_dom"/>
</dbReference>
<feature type="chain" id="PRO_5004581711" description="Serpin domain-containing protein" evidence="6">
    <location>
        <begin position="24"/>
        <end position="412"/>
    </location>
</feature>
<keyword evidence="3" id="KW-0722">Serine protease inhibitor</keyword>
<dbReference type="Proteomes" id="UP000015104">
    <property type="component" value="Unassembled WGS sequence"/>
</dbReference>
<gene>
    <name evidence="8" type="primary">107366569</name>
</gene>
<dbReference type="PANTHER" id="PTHR11461:SF211">
    <property type="entry name" value="GH10112P-RELATED"/>
    <property type="match status" value="1"/>
</dbReference>
<dbReference type="HOGENOM" id="CLU_023330_0_2_1"/>
<reference evidence="8" key="2">
    <citation type="submission" date="2015-06" db="UniProtKB">
        <authorList>
            <consortium name="EnsemblMetazoa"/>
        </authorList>
    </citation>
    <scope>IDENTIFICATION</scope>
</reference>
<dbReference type="InterPro" id="IPR000215">
    <property type="entry name" value="Serpin_fam"/>
</dbReference>
<reference evidence="9" key="1">
    <citation type="submission" date="2011-08" db="EMBL/GenBank/DDBJ databases">
        <authorList>
            <person name="Rombauts S."/>
        </authorList>
    </citation>
    <scope>NUCLEOTIDE SEQUENCE</scope>
    <source>
        <strain evidence="9">London</strain>
    </source>
</reference>
<dbReference type="InterPro" id="IPR036186">
    <property type="entry name" value="Serpin_sf"/>
</dbReference>
<evidence type="ECO:0000313" key="8">
    <source>
        <dbReference type="EnsemblMetazoa" id="tetur18g03300.1"/>
    </source>
</evidence>
<feature type="signal peptide" evidence="6">
    <location>
        <begin position="1"/>
        <end position="23"/>
    </location>
</feature>
<dbReference type="Gene3D" id="2.30.39.10">
    <property type="entry name" value="Alpha-1-antitrypsin, domain 1"/>
    <property type="match status" value="1"/>
</dbReference>
<evidence type="ECO:0000256" key="6">
    <source>
        <dbReference type="SAM" id="SignalP"/>
    </source>
</evidence>
<keyword evidence="2" id="KW-0646">Protease inhibitor</keyword>
<protein>
    <recommendedName>
        <fullName evidence="7">Serpin domain-containing protein</fullName>
    </recommendedName>
</protein>
<evidence type="ECO:0000313" key="9">
    <source>
        <dbReference type="Proteomes" id="UP000015104"/>
    </source>
</evidence>
<sequence>MNLFTLPLTLIYLICFLVQFGLTQNSFNSTSSLALPINQFSLSFYRSVHNLSENVFFSPLSISMMYSMLLRGASGLTAQQIINTFQYPLSFKTSDEIHAAFKELVFDYKMIEIRSWQRNFTLKLGNLVLVDKAFPILADYADHLLNEYHASVAEEDFTAEGYQIMNKVNKWVASKTNNKMVKLFNQPFDYLTKLLLINVIYFEGNWKLPFDRSLTAARTFYNYDGSLGDVQMMSTTGSYRYAEFWHVNMKMLELPFQGDISLILILPVELTHQPGLTKFLNSLTTDQLNSMISSLTQQTVELSLPKFRLEGRYDLNKILPDMGLFLPFITNTDFFTISPSEGLKVTDSMHTSLIQISEEGSQHQTSGSVGSYKLPILARSRGPRFIVNHPFGFIIRDNAYGINLFLGVINKL</sequence>
<keyword evidence="4" id="KW-0325">Glycoprotein</keyword>
<accession>T1KRF0</accession>
<evidence type="ECO:0000256" key="1">
    <source>
        <dbReference type="ARBA" id="ARBA00009500"/>
    </source>
</evidence>
<evidence type="ECO:0000256" key="2">
    <source>
        <dbReference type="ARBA" id="ARBA00022690"/>
    </source>
</evidence>
<dbReference type="OMA" id="EYHASVA"/>
<keyword evidence="9" id="KW-1185">Reference proteome</keyword>
<evidence type="ECO:0000256" key="4">
    <source>
        <dbReference type="ARBA" id="ARBA00023180"/>
    </source>
</evidence>
<organism evidence="8 9">
    <name type="scientific">Tetranychus urticae</name>
    <name type="common">Two-spotted spider mite</name>
    <dbReference type="NCBI Taxonomy" id="32264"/>
    <lineage>
        <taxon>Eukaryota</taxon>
        <taxon>Metazoa</taxon>
        <taxon>Ecdysozoa</taxon>
        <taxon>Arthropoda</taxon>
        <taxon>Chelicerata</taxon>
        <taxon>Arachnida</taxon>
        <taxon>Acari</taxon>
        <taxon>Acariformes</taxon>
        <taxon>Trombidiformes</taxon>
        <taxon>Prostigmata</taxon>
        <taxon>Eleutherengona</taxon>
        <taxon>Raphignathae</taxon>
        <taxon>Tetranychoidea</taxon>
        <taxon>Tetranychidae</taxon>
        <taxon>Tetranychus</taxon>
    </lineage>
</organism>
<dbReference type="KEGG" id="tut:107366569"/>
<feature type="domain" description="Serpin" evidence="7">
    <location>
        <begin position="42"/>
        <end position="412"/>
    </location>
</feature>
<comment type="similarity">
    <text evidence="1 5">Belongs to the serpin family.</text>
</comment>
<dbReference type="EnsemblMetazoa" id="tetur18g03300.1">
    <property type="protein sequence ID" value="tetur18g03300.1"/>
    <property type="gene ID" value="tetur18g03300"/>
</dbReference>
<dbReference type="GO" id="GO:0005615">
    <property type="term" value="C:extracellular space"/>
    <property type="evidence" value="ECO:0007669"/>
    <property type="project" value="InterPro"/>
</dbReference>
<dbReference type="Pfam" id="PF00079">
    <property type="entry name" value="Serpin"/>
    <property type="match status" value="1"/>
</dbReference>
<dbReference type="GO" id="GO:0004867">
    <property type="term" value="F:serine-type endopeptidase inhibitor activity"/>
    <property type="evidence" value="ECO:0007669"/>
    <property type="project" value="UniProtKB-KW"/>
</dbReference>
<dbReference type="SUPFAM" id="SSF56574">
    <property type="entry name" value="Serpins"/>
    <property type="match status" value="1"/>
</dbReference>
<proteinExistence type="inferred from homology"/>
<dbReference type="OrthoDB" id="6485996at2759"/>
<dbReference type="eggNOG" id="KOG2392">
    <property type="taxonomic scope" value="Eukaryota"/>
</dbReference>
<dbReference type="EMBL" id="CAEY01000390">
    <property type="status" value="NOT_ANNOTATED_CDS"/>
    <property type="molecule type" value="Genomic_DNA"/>
</dbReference>
<dbReference type="PANTHER" id="PTHR11461">
    <property type="entry name" value="SERINE PROTEASE INHIBITOR, SERPIN"/>
    <property type="match status" value="1"/>
</dbReference>
<name>T1KRF0_TETUR</name>
<dbReference type="Gene3D" id="3.30.497.10">
    <property type="entry name" value="Antithrombin, subunit I, domain 2"/>
    <property type="match status" value="1"/>
</dbReference>
<evidence type="ECO:0000256" key="3">
    <source>
        <dbReference type="ARBA" id="ARBA00022900"/>
    </source>
</evidence>
<keyword evidence="6" id="KW-0732">Signal</keyword>
<dbReference type="AlphaFoldDB" id="T1KRF0"/>
<evidence type="ECO:0000256" key="5">
    <source>
        <dbReference type="RuleBase" id="RU000411"/>
    </source>
</evidence>